<dbReference type="InterPro" id="IPR036047">
    <property type="entry name" value="F-box-like_dom_sf"/>
</dbReference>
<evidence type="ECO:0000259" key="1">
    <source>
        <dbReference type="PROSITE" id="PS50181"/>
    </source>
</evidence>
<dbReference type="AlphaFoldDB" id="A0AAV5WIV2"/>
<dbReference type="SUPFAM" id="SSF81383">
    <property type="entry name" value="F-box domain"/>
    <property type="match status" value="1"/>
</dbReference>
<dbReference type="InterPro" id="IPR001810">
    <property type="entry name" value="F-box_dom"/>
</dbReference>
<evidence type="ECO:0000313" key="3">
    <source>
        <dbReference type="EMBL" id="GMT37757.1"/>
    </source>
</evidence>
<evidence type="ECO:0000313" key="4">
    <source>
        <dbReference type="Proteomes" id="UP001432322"/>
    </source>
</evidence>
<dbReference type="Pfam" id="PF00646">
    <property type="entry name" value="F-box"/>
    <property type="match status" value="1"/>
</dbReference>
<evidence type="ECO:0000313" key="2">
    <source>
        <dbReference type="EMBL" id="GMT32206.1"/>
    </source>
</evidence>
<keyword evidence="4" id="KW-1185">Reference proteome</keyword>
<name>A0AAV5WIV2_9BILA</name>
<reference evidence="2" key="1">
    <citation type="submission" date="2023-10" db="EMBL/GenBank/DDBJ databases">
        <title>Genome assembly of Pristionchus species.</title>
        <authorList>
            <person name="Yoshida K."/>
            <person name="Sommer R.J."/>
        </authorList>
    </citation>
    <scope>NUCLEOTIDE SEQUENCE</scope>
    <source>
        <strain evidence="2">RS5133</strain>
    </source>
</reference>
<accession>A0AAV5WIV2</accession>
<proteinExistence type="predicted"/>
<dbReference type="PROSITE" id="PS50181">
    <property type="entry name" value="FBOX"/>
    <property type="match status" value="1"/>
</dbReference>
<dbReference type="Gene3D" id="1.20.1280.50">
    <property type="match status" value="1"/>
</dbReference>
<organism evidence="2 4">
    <name type="scientific">Pristionchus fissidentatus</name>
    <dbReference type="NCBI Taxonomy" id="1538716"/>
    <lineage>
        <taxon>Eukaryota</taxon>
        <taxon>Metazoa</taxon>
        <taxon>Ecdysozoa</taxon>
        <taxon>Nematoda</taxon>
        <taxon>Chromadorea</taxon>
        <taxon>Rhabditida</taxon>
        <taxon>Rhabditina</taxon>
        <taxon>Diplogasteromorpha</taxon>
        <taxon>Diplogasteroidea</taxon>
        <taxon>Neodiplogasteridae</taxon>
        <taxon>Pristionchus</taxon>
    </lineage>
</organism>
<dbReference type="EMBL" id="BTSY01000256">
    <property type="protein sequence ID" value="GMT37757.1"/>
    <property type="molecule type" value="Genomic_DNA"/>
</dbReference>
<feature type="domain" description="F-box" evidence="1">
    <location>
        <begin position="28"/>
        <end position="74"/>
    </location>
</feature>
<comment type="caution">
    <text evidence="2">The sequence shown here is derived from an EMBL/GenBank/DDBJ whole genome shotgun (WGS) entry which is preliminary data.</text>
</comment>
<dbReference type="CDD" id="cd09917">
    <property type="entry name" value="F-box_SF"/>
    <property type="match status" value="1"/>
</dbReference>
<dbReference type="EMBL" id="BTSY01000006">
    <property type="protein sequence ID" value="GMT32206.1"/>
    <property type="molecule type" value="Genomic_DNA"/>
</dbReference>
<sequence length="74" mass="8405">MEEACTYSCCSDGSRMRTVTGPPFIADNDLLSVLPGDCIRRVLSYLDREHLETMQNVSRRMYNFASSCEFESAK</sequence>
<dbReference type="Proteomes" id="UP001432322">
    <property type="component" value="Unassembled WGS sequence"/>
</dbReference>
<gene>
    <name evidence="2" type="ORF">PFISCL1PPCAC_23503</name>
    <name evidence="3" type="ORF">PFISCL1PPCAC_29054</name>
</gene>
<feature type="non-terminal residue" evidence="2">
    <location>
        <position position="74"/>
    </location>
</feature>
<protein>
    <recommendedName>
        <fullName evidence="1">F-box domain-containing protein</fullName>
    </recommendedName>
</protein>